<dbReference type="InterPro" id="IPR036388">
    <property type="entry name" value="WH-like_DNA-bd_sf"/>
</dbReference>
<accession>A0A376PNE1</accession>
<dbReference type="SUPFAM" id="SSF46785">
    <property type="entry name" value="Winged helix' DNA-binding domain"/>
    <property type="match status" value="1"/>
</dbReference>
<dbReference type="InterPro" id="IPR036390">
    <property type="entry name" value="WH_DNA-bd_sf"/>
</dbReference>
<organism evidence="1 2">
    <name type="scientific">Escherichia coli</name>
    <dbReference type="NCBI Taxonomy" id="562"/>
    <lineage>
        <taxon>Bacteria</taxon>
        <taxon>Pseudomonadati</taxon>
        <taxon>Pseudomonadota</taxon>
        <taxon>Gammaproteobacteria</taxon>
        <taxon>Enterobacterales</taxon>
        <taxon>Enterobacteriaceae</taxon>
        <taxon>Escherichia</taxon>
    </lineage>
</organism>
<dbReference type="Proteomes" id="UP000255093">
    <property type="component" value="Unassembled WGS sequence"/>
</dbReference>
<protein>
    <submittedName>
        <fullName evidence="1">Probable replication protein</fullName>
    </submittedName>
</protein>
<proteinExistence type="predicted"/>
<dbReference type="RefSeq" id="WP_224706372.1">
    <property type="nucleotide sequence ID" value="NZ_BDPK01000046.1"/>
</dbReference>
<reference evidence="1 2" key="1">
    <citation type="submission" date="2018-06" db="EMBL/GenBank/DDBJ databases">
        <authorList>
            <consortium name="Pathogen Informatics"/>
            <person name="Doyle S."/>
        </authorList>
    </citation>
    <scope>NUCLEOTIDE SEQUENCE [LARGE SCALE GENOMIC DNA]</scope>
    <source>
        <strain evidence="1 2">NCTC8621</strain>
    </source>
</reference>
<gene>
    <name evidence="1" type="ORF">NCTC8621_00007</name>
</gene>
<dbReference type="EMBL" id="UGBW01000001">
    <property type="protein sequence ID" value="STH80143.1"/>
    <property type="molecule type" value="Genomic_DNA"/>
</dbReference>
<evidence type="ECO:0000313" key="2">
    <source>
        <dbReference type="Proteomes" id="UP000255093"/>
    </source>
</evidence>
<sequence length="201" mass="22822">MSGRRFGRLPNWWSRSANGDDFLLMSLKSNDTGTGIAAMKCLLALSVLIDFHSRIAEVSLSGMEELTGLSRPMVIRGLARLEELGVVVSDKDYRTNRYELTIKSNDSYWAKVPVDTVRKRLKTISNRGIAPFTALKLYITILNLRYKDKTTVQVMHDTLRNYTGIQTNQVRHGLDVLYSSALLHLMPREDRATNEYQILGL</sequence>
<name>A0A376PNE1_ECOLX</name>
<dbReference type="AlphaFoldDB" id="A0A376PNE1"/>
<evidence type="ECO:0000313" key="1">
    <source>
        <dbReference type="EMBL" id="STH80143.1"/>
    </source>
</evidence>
<dbReference type="Gene3D" id="1.10.10.10">
    <property type="entry name" value="Winged helix-like DNA-binding domain superfamily/Winged helix DNA-binding domain"/>
    <property type="match status" value="1"/>
</dbReference>